<feature type="compositionally biased region" description="Polar residues" evidence="1">
    <location>
        <begin position="249"/>
        <end position="258"/>
    </location>
</feature>
<evidence type="ECO:0000256" key="2">
    <source>
        <dbReference type="SAM" id="Phobius"/>
    </source>
</evidence>
<evidence type="ECO:0000256" key="1">
    <source>
        <dbReference type="SAM" id="MobiDB-lite"/>
    </source>
</evidence>
<feature type="compositionally biased region" description="Low complexity" evidence="1">
    <location>
        <begin position="259"/>
        <end position="287"/>
    </location>
</feature>
<proteinExistence type="predicted"/>
<feature type="region of interest" description="Disordered" evidence="1">
    <location>
        <begin position="48"/>
        <end position="89"/>
    </location>
</feature>
<feature type="region of interest" description="Disordered" evidence="1">
    <location>
        <begin position="146"/>
        <end position="172"/>
    </location>
</feature>
<sequence>MKGTSKVIMGATLIMVVTLAVVLGLILVLLTELYCSLLLRRRRHLRTSATASTSTTAATTIRTNALPSSPTSHPRQHHHHPPPPPPPSLFTSIYAQGVLQAPRNFLSPLVSSREELTVAKKQLVELHHQAIQIQTRDLITSPRHLGLLSASSSPPQPIQGAHDSVQGSNDTSKETICGEHLVYISNPIYENDDESKGSSGSDTPFQTPHTSPSRLETFGSSGEDEAALASPSCNTPPLSPMKKLPAEASSVSLKDATTSLGNSGSVSHSSSGRSSTSSATPCTSPSW</sequence>
<keyword evidence="2" id="KW-0812">Transmembrane</keyword>
<evidence type="ECO:0000313" key="4">
    <source>
        <dbReference type="Proteomes" id="UP001293593"/>
    </source>
</evidence>
<comment type="caution">
    <text evidence="3">The sequence shown here is derived from an EMBL/GenBank/DDBJ whole genome shotgun (WGS) entry which is preliminary data.</text>
</comment>
<evidence type="ECO:0000313" key="3">
    <source>
        <dbReference type="EMBL" id="KAK4283736.1"/>
    </source>
</evidence>
<dbReference type="AlphaFoldDB" id="A0AAE1N6M9"/>
<feature type="transmembrane region" description="Helical" evidence="2">
    <location>
        <begin position="12"/>
        <end position="39"/>
    </location>
</feature>
<accession>A0AAE1N6M9</accession>
<keyword evidence="2" id="KW-1133">Transmembrane helix</keyword>
<feature type="compositionally biased region" description="Low complexity" evidence="1">
    <location>
        <begin position="48"/>
        <end position="73"/>
    </location>
</feature>
<protein>
    <submittedName>
        <fullName evidence="3">Uncharacterized protein</fullName>
    </submittedName>
</protein>
<feature type="region of interest" description="Disordered" evidence="1">
    <location>
        <begin position="189"/>
        <end position="287"/>
    </location>
</feature>
<dbReference type="Proteomes" id="UP001293593">
    <property type="component" value="Unassembled WGS sequence"/>
</dbReference>
<keyword evidence="2" id="KW-0472">Membrane</keyword>
<keyword evidence="4" id="KW-1185">Reference proteome</keyword>
<feature type="compositionally biased region" description="Polar residues" evidence="1">
    <location>
        <begin position="197"/>
        <end position="220"/>
    </location>
</feature>
<dbReference type="EMBL" id="JAWXYG010000001">
    <property type="protein sequence ID" value="KAK4283736.1"/>
    <property type="molecule type" value="Genomic_DNA"/>
</dbReference>
<organism evidence="3 4">
    <name type="scientific">Acacia crassicarpa</name>
    <name type="common">northern wattle</name>
    <dbReference type="NCBI Taxonomy" id="499986"/>
    <lineage>
        <taxon>Eukaryota</taxon>
        <taxon>Viridiplantae</taxon>
        <taxon>Streptophyta</taxon>
        <taxon>Embryophyta</taxon>
        <taxon>Tracheophyta</taxon>
        <taxon>Spermatophyta</taxon>
        <taxon>Magnoliopsida</taxon>
        <taxon>eudicotyledons</taxon>
        <taxon>Gunneridae</taxon>
        <taxon>Pentapetalae</taxon>
        <taxon>rosids</taxon>
        <taxon>fabids</taxon>
        <taxon>Fabales</taxon>
        <taxon>Fabaceae</taxon>
        <taxon>Caesalpinioideae</taxon>
        <taxon>mimosoid clade</taxon>
        <taxon>Acacieae</taxon>
        <taxon>Acacia</taxon>
    </lineage>
</organism>
<name>A0AAE1N6M9_9FABA</name>
<gene>
    <name evidence="3" type="ORF">QN277_000658</name>
</gene>
<reference evidence="3" key="1">
    <citation type="submission" date="2023-10" db="EMBL/GenBank/DDBJ databases">
        <title>Chromosome-level genome of the transformable northern wattle, Acacia crassicarpa.</title>
        <authorList>
            <person name="Massaro I."/>
            <person name="Sinha N.R."/>
            <person name="Poethig S."/>
            <person name="Leichty A.R."/>
        </authorList>
    </citation>
    <scope>NUCLEOTIDE SEQUENCE</scope>
    <source>
        <strain evidence="3">Acra3RX</strain>
        <tissue evidence="3">Leaf</tissue>
    </source>
</reference>